<gene>
    <name evidence="1" type="ORF">ACJ73_08169</name>
</gene>
<dbReference type="AlphaFoldDB" id="A0A1J9PW28"/>
<keyword evidence="2" id="KW-1185">Reference proteome</keyword>
<sequence>MENPEIDHVDEERLNAFLEWMNDAHFTPTKFSGLENVKKDRELRQKVMSFLENIYEEGYNYSVWRSKEDFNLLGLDGQGKIIILSGQPRIATGPAIQPGSIKKITDKDTINPNGNTEKDLGINILQAEATVQCHILSSCETPKSCSNASSTDSILFPQILSATIPSIAVPNSRLKLASCTIF</sequence>
<name>A0A1J9PW28_9EURO</name>
<proteinExistence type="predicted"/>
<dbReference type="Proteomes" id="UP000242791">
    <property type="component" value="Unassembled WGS sequence"/>
</dbReference>
<comment type="caution">
    <text evidence="1">The sequence shown here is derived from an EMBL/GenBank/DDBJ whole genome shotgun (WGS) entry which is preliminary data.</text>
</comment>
<evidence type="ECO:0000313" key="2">
    <source>
        <dbReference type="Proteomes" id="UP000242791"/>
    </source>
</evidence>
<accession>A0A1J9PW28</accession>
<protein>
    <submittedName>
        <fullName evidence="1">Uncharacterized protein</fullName>
    </submittedName>
</protein>
<reference evidence="1 2" key="1">
    <citation type="submission" date="2015-08" db="EMBL/GenBank/DDBJ databases">
        <title>Emmonsia species relationships and genome sequence.</title>
        <authorList>
            <person name="Cuomo C.A."/>
            <person name="Schwartz I.S."/>
            <person name="Kenyon C."/>
            <person name="De Hoog G.S."/>
            <person name="Govender N.P."/>
            <person name="Botha A."/>
            <person name="Moreno L."/>
            <person name="De Vries M."/>
            <person name="Munoz J.F."/>
            <person name="Stielow J.B."/>
        </authorList>
    </citation>
    <scope>NUCLEOTIDE SEQUENCE [LARGE SCALE GENOMIC DNA]</scope>
    <source>
        <strain evidence="1 2">EI222</strain>
    </source>
</reference>
<dbReference type="EMBL" id="LGTZ01001845">
    <property type="protein sequence ID" value="OJD20494.1"/>
    <property type="molecule type" value="Genomic_DNA"/>
</dbReference>
<evidence type="ECO:0000313" key="1">
    <source>
        <dbReference type="EMBL" id="OJD20494.1"/>
    </source>
</evidence>
<dbReference type="OrthoDB" id="4188944at2759"/>
<organism evidence="1 2">
    <name type="scientific">Blastomyces percursus</name>
    <dbReference type="NCBI Taxonomy" id="1658174"/>
    <lineage>
        <taxon>Eukaryota</taxon>
        <taxon>Fungi</taxon>
        <taxon>Dikarya</taxon>
        <taxon>Ascomycota</taxon>
        <taxon>Pezizomycotina</taxon>
        <taxon>Eurotiomycetes</taxon>
        <taxon>Eurotiomycetidae</taxon>
        <taxon>Onygenales</taxon>
        <taxon>Ajellomycetaceae</taxon>
        <taxon>Blastomyces</taxon>
    </lineage>
</organism>
<dbReference type="VEuPathDB" id="FungiDB:ACJ73_08169"/>